<organism evidence="1 2">
    <name type="scientific">Veillonella atypica</name>
    <dbReference type="NCBI Taxonomy" id="39777"/>
    <lineage>
        <taxon>Bacteria</taxon>
        <taxon>Bacillati</taxon>
        <taxon>Bacillota</taxon>
        <taxon>Negativicutes</taxon>
        <taxon>Veillonellales</taxon>
        <taxon>Veillonellaceae</taxon>
        <taxon>Veillonella</taxon>
    </lineage>
</organism>
<protein>
    <submittedName>
        <fullName evidence="1">Uncharacterized protein</fullName>
    </submittedName>
</protein>
<name>A0A3A6WD65_9FIRM</name>
<gene>
    <name evidence="1" type="ORF">D2965_05055</name>
</gene>
<sequence>MGAVIGIVIFIWILWEIVDWVTPSAHERLTKVLEEIYEDLNSVSEVVEKLPNGFRWTTLLLGNKIDTDIYITAEKKEDINKVLWSKLYDENDYKSGILFRFMLPTAENAPTLDKIAIEWANDYAATICDPRKVRPVFSNLIKKNDKVYLELSIFVPLDGEDVNGIRDEFKDHSRYEVIKHLTLSCFEQCFEFIDVHNEYRGIK</sequence>
<evidence type="ECO:0000313" key="2">
    <source>
        <dbReference type="Proteomes" id="UP000277803"/>
    </source>
</evidence>
<evidence type="ECO:0000313" key="1">
    <source>
        <dbReference type="EMBL" id="RJY50452.1"/>
    </source>
</evidence>
<reference evidence="1 2" key="1">
    <citation type="submission" date="2018-09" db="EMBL/GenBank/DDBJ databases">
        <title>Genome sequence of Veillonella atypica isolated from periodontal Korean patients.</title>
        <authorList>
            <person name="Lee J.-H."/>
            <person name="Moon J.-H."/>
            <person name="Shin S.-Y."/>
        </authorList>
    </citation>
    <scope>NUCLEOTIDE SEQUENCE [LARGE SCALE GENOMIC DNA]</scope>
    <source>
        <strain evidence="1 2">KHUD_V1</strain>
    </source>
</reference>
<dbReference type="Proteomes" id="UP000277803">
    <property type="component" value="Unassembled WGS sequence"/>
</dbReference>
<proteinExistence type="predicted"/>
<accession>A0A3A6WD65</accession>
<dbReference type="RefSeq" id="WP_119982484.1">
    <property type="nucleotide sequence ID" value="NZ_QXZZ01000026.1"/>
</dbReference>
<dbReference type="AlphaFoldDB" id="A0A3A6WD65"/>
<dbReference type="EMBL" id="QXZZ01000026">
    <property type="protein sequence ID" value="RJY50452.1"/>
    <property type="molecule type" value="Genomic_DNA"/>
</dbReference>
<comment type="caution">
    <text evidence="1">The sequence shown here is derived from an EMBL/GenBank/DDBJ whole genome shotgun (WGS) entry which is preliminary data.</text>
</comment>